<dbReference type="Proteomes" id="UP001497512">
    <property type="component" value="Chromosome 3"/>
</dbReference>
<reference evidence="2" key="1">
    <citation type="submission" date="2024-02" db="EMBL/GenBank/DDBJ databases">
        <authorList>
            <consortium name="ELIXIR-Norway"/>
            <consortium name="Elixir Norway"/>
        </authorList>
    </citation>
    <scope>NUCLEOTIDE SEQUENCE</scope>
</reference>
<protein>
    <submittedName>
        <fullName evidence="2">Uncharacterized protein</fullName>
    </submittedName>
</protein>
<sequence>MKLPPTSSANTATRNDAQAKEADRKREPPAMVEYHTIPSQNVTDARPLCSYGYCCSQIPDHYALTAMEKGSDSRPLCTYGYGKRAQIPGHYAVTDIGVFRLQTNHALMAMEGLRLYTIMQFTGVEH</sequence>
<evidence type="ECO:0000313" key="3">
    <source>
        <dbReference type="Proteomes" id="UP001497512"/>
    </source>
</evidence>
<evidence type="ECO:0000256" key="1">
    <source>
        <dbReference type="SAM" id="MobiDB-lite"/>
    </source>
</evidence>
<feature type="compositionally biased region" description="Basic and acidic residues" evidence="1">
    <location>
        <begin position="17"/>
        <end position="28"/>
    </location>
</feature>
<dbReference type="EMBL" id="OZ019895">
    <property type="protein sequence ID" value="CAK9220222.1"/>
    <property type="molecule type" value="Genomic_DNA"/>
</dbReference>
<feature type="region of interest" description="Disordered" evidence="1">
    <location>
        <begin position="1"/>
        <end position="30"/>
    </location>
</feature>
<name>A0ABP0UFY8_9BRYO</name>
<accession>A0ABP0UFY8</accession>
<proteinExistence type="predicted"/>
<gene>
    <name evidence="2" type="ORF">CSSPTR1EN2_LOCUS15291</name>
</gene>
<keyword evidence="3" id="KW-1185">Reference proteome</keyword>
<organism evidence="2 3">
    <name type="scientific">Sphagnum troendelagicum</name>
    <dbReference type="NCBI Taxonomy" id="128251"/>
    <lineage>
        <taxon>Eukaryota</taxon>
        <taxon>Viridiplantae</taxon>
        <taxon>Streptophyta</taxon>
        <taxon>Embryophyta</taxon>
        <taxon>Bryophyta</taxon>
        <taxon>Sphagnophytina</taxon>
        <taxon>Sphagnopsida</taxon>
        <taxon>Sphagnales</taxon>
        <taxon>Sphagnaceae</taxon>
        <taxon>Sphagnum</taxon>
    </lineage>
</organism>
<feature type="compositionally biased region" description="Polar residues" evidence="1">
    <location>
        <begin position="1"/>
        <end position="16"/>
    </location>
</feature>
<evidence type="ECO:0000313" key="2">
    <source>
        <dbReference type="EMBL" id="CAK9220222.1"/>
    </source>
</evidence>